<dbReference type="AlphaFoldDB" id="E2NEG6"/>
<dbReference type="HOGENOM" id="CLU_3265399_0_0_10"/>
<comment type="caution">
    <text evidence="1">The sequence shown here is derived from an EMBL/GenBank/DDBJ whole genome shotgun (WGS) entry which is preliminary data.</text>
</comment>
<evidence type="ECO:0000313" key="2">
    <source>
        <dbReference type="Proteomes" id="UP000003711"/>
    </source>
</evidence>
<evidence type="ECO:0000313" key="1">
    <source>
        <dbReference type="EMBL" id="EEF89722.1"/>
    </source>
</evidence>
<dbReference type="EMBL" id="ACCH01000188">
    <property type="protein sequence ID" value="EEF89722.1"/>
    <property type="molecule type" value="Genomic_DNA"/>
</dbReference>
<sequence>MERNFLRDGKNKSLLMKKLKLIRKNYRNAEIIRYRTVTSYK</sequence>
<reference evidence="1 2" key="2">
    <citation type="submission" date="2009-01" db="EMBL/GenBank/DDBJ databases">
        <title>Draft genome sequence of Bacteroides cellulosilyticus (DSM 14838).</title>
        <authorList>
            <person name="Sudarsanam P."/>
            <person name="Ley R."/>
            <person name="Guruge J."/>
            <person name="Turnbaugh P.J."/>
            <person name="Mahowald M."/>
            <person name="Liep D."/>
            <person name="Gordon J."/>
        </authorList>
    </citation>
    <scope>NUCLEOTIDE SEQUENCE [LARGE SCALE GENOMIC DNA]</scope>
    <source>
        <strain evidence="1 2">DSM 14838</strain>
    </source>
</reference>
<protein>
    <submittedName>
        <fullName evidence="1">Uncharacterized protein</fullName>
    </submittedName>
</protein>
<organism evidence="1 2">
    <name type="scientific">Bacteroides cellulosilyticus DSM 14838</name>
    <dbReference type="NCBI Taxonomy" id="537012"/>
    <lineage>
        <taxon>Bacteria</taxon>
        <taxon>Pseudomonadati</taxon>
        <taxon>Bacteroidota</taxon>
        <taxon>Bacteroidia</taxon>
        <taxon>Bacteroidales</taxon>
        <taxon>Bacteroidaceae</taxon>
        <taxon>Bacteroides</taxon>
    </lineage>
</organism>
<reference evidence="1 2" key="1">
    <citation type="submission" date="2008-12" db="EMBL/GenBank/DDBJ databases">
        <authorList>
            <person name="Fulton L."/>
            <person name="Clifton S."/>
            <person name="Fulton B."/>
            <person name="Xu J."/>
            <person name="Minx P."/>
            <person name="Pepin K.H."/>
            <person name="Johnson M."/>
            <person name="Bhonagiri V."/>
            <person name="Nash W.E."/>
            <person name="Mardis E.R."/>
            <person name="Wilson R.K."/>
        </authorList>
    </citation>
    <scope>NUCLEOTIDE SEQUENCE [LARGE SCALE GENOMIC DNA]</scope>
    <source>
        <strain evidence="1 2">DSM 14838</strain>
    </source>
</reference>
<dbReference type="Proteomes" id="UP000003711">
    <property type="component" value="Unassembled WGS sequence"/>
</dbReference>
<name>E2NEG6_9BACE</name>
<proteinExistence type="predicted"/>
<accession>E2NEG6</accession>
<gene>
    <name evidence="1" type="ORF">BACCELL_02680</name>
</gene>